<proteinExistence type="predicted"/>
<dbReference type="Proteomes" id="UP000195667">
    <property type="component" value="Unassembled WGS sequence"/>
</dbReference>
<organism evidence="3 4">
    <name type="scientific">Crenothrix polyspora</name>
    <dbReference type="NCBI Taxonomy" id="360316"/>
    <lineage>
        <taxon>Bacteria</taxon>
        <taxon>Pseudomonadati</taxon>
        <taxon>Pseudomonadota</taxon>
        <taxon>Gammaproteobacteria</taxon>
        <taxon>Methylococcales</taxon>
        <taxon>Crenotrichaceae</taxon>
        <taxon>Crenothrix</taxon>
    </lineage>
</organism>
<dbReference type="RefSeq" id="WP_087143608.1">
    <property type="nucleotide sequence ID" value="NZ_FUKI01000110.1"/>
</dbReference>
<feature type="transmembrane region" description="Helical" evidence="1">
    <location>
        <begin position="13"/>
        <end position="36"/>
    </location>
</feature>
<evidence type="ECO:0000256" key="1">
    <source>
        <dbReference type="SAM" id="Phobius"/>
    </source>
</evidence>
<protein>
    <recommendedName>
        <fullName evidence="2">Lcl C-terminal domain-containing protein</fullName>
    </recommendedName>
</protein>
<dbReference type="OrthoDB" id="9815730at2"/>
<dbReference type="InterPro" id="IPR011460">
    <property type="entry name" value="Lcl_C"/>
</dbReference>
<evidence type="ECO:0000313" key="4">
    <source>
        <dbReference type="Proteomes" id="UP000195667"/>
    </source>
</evidence>
<reference evidence="4" key="1">
    <citation type="submission" date="2017-02" db="EMBL/GenBank/DDBJ databases">
        <authorList>
            <person name="Daims H."/>
        </authorList>
    </citation>
    <scope>NUCLEOTIDE SEQUENCE [LARGE SCALE GENOMIC DNA]</scope>
</reference>
<keyword evidence="1" id="KW-0472">Membrane</keyword>
<accession>A0A1R4H9J1</accession>
<dbReference type="PANTHER" id="PTHR35812:SF1">
    <property type="entry name" value="LIPOPROTEIN"/>
    <property type="match status" value="1"/>
</dbReference>
<feature type="domain" description="Lcl C-terminal" evidence="2">
    <location>
        <begin position="111"/>
        <end position="261"/>
    </location>
</feature>
<dbReference type="PANTHER" id="PTHR35812">
    <property type="entry name" value="LIPOPROTEIN"/>
    <property type="match status" value="1"/>
</dbReference>
<dbReference type="AlphaFoldDB" id="A0A1R4H9J1"/>
<evidence type="ECO:0000313" key="3">
    <source>
        <dbReference type="EMBL" id="SJM92905.1"/>
    </source>
</evidence>
<evidence type="ECO:0000259" key="2">
    <source>
        <dbReference type="Pfam" id="PF07603"/>
    </source>
</evidence>
<name>A0A1R4H9J1_9GAMM</name>
<keyword evidence="1" id="KW-1133">Transmembrane helix</keyword>
<sequence>MAILFNPNTNPKIWYLFEGLLITVFFCSPAISATIVKPVYKIKLNDTGIITCSNLTKKNLPCPQKTNPGQDAQYGRDKTANNNSDGHAGFSFTKISSTGKVLLASAKTWNCVKDNVTGLMWEGKTNDGRLHDMDWTYSWYEPNNKINGGFAGIQNGGLCSTKKDCDTYAYVKAVNKAGWCGHKDWRMPTVEELSSLTSFNREEPALDITYFPETNIDIFWSSTPYFVSFFSFNNYAWYVNFFRGHENYQINAYDYQIRLVRNGQ</sequence>
<keyword evidence="1" id="KW-0812">Transmembrane</keyword>
<dbReference type="EMBL" id="FUKI01000110">
    <property type="protein sequence ID" value="SJM92905.1"/>
    <property type="molecule type" value="Genomic_DNA"/>
</dbReference>
<gene>
    <name evidence="3" type="ORF">CRENPOLYSF1_350015</name>
</gene>
<keyword evidence="4" id="KW-1185">Reference proteome</keyword>
<dbReference type="Pfam" id="PF07603">
    <property type="entry name" value="Lcl_C"/>
    <property type="match status" value="1"/>
</dbReference>